<name>A0A250XAA4_9CHLO</name>
<dbReference type="GO" id="GO:0006644">
    <property type="term" value="P:phospholipid metabolic process"/>
    <property type="evidence" value="ECO:0007669"/>
    <property type="project" value="InterPro"/>
</dbReference>
<dbReference type="Proteomes" id="UP000232323">
    <property type="component" value="Unassembled WGS sequence"/>
</dbReference>
<evidence type="ECO:0000256" key="4">
    <source>
        <dbReference type="ARBA" id="ARBA00022989"/>
    </source>
</evidence>
<dbReference type="InterPro" id="IPR036938">
    <property type="entry name" value="PAP2/HPO_sf"/>
</dbReference>
<dbReference type="SUPFAM" id="SSF48317">
    <property type="entry name" value="Acid phosphatase/Vanadium-dependent haloperoxidase"/>
    <property type="match status" value="1"/>
</dbReference>
<keyword evidence="10" id="KW-1185">Reference proteome</keyword>
<comment type="subcellular location">
    <subcellularLocation>
        <location evidence="1">Membrane</location>
        <topology evidence="1">Multi-pass membrane protein</topology>
    </subcellularLocation>
</comment>
<dbReference type="SMART" id="SM00014">
    <property type="entry name" value="acidPPc"/>
    <property type="match status" value="1"/>
</dbReference>
<dbReference type="Pfam" id="PF01569">
    <property type="entry name" value="PAP2"/>
    <property type="match status" value="1"/>
</dbReference>
<feature type="domain" description="Phosphatidic acid phosphatase type 2/haloperoxidase" evidence="8">
    <location>
        <begin position="152"/>
        <end position="300"/>
    </location>
</feature>
<protein>
    <recommendedName>
        <fullName evidence="8">Phosphatidic acid phosphatase type 2/haloperoxidase domain-containing protein</fullName>
    </recommendedName>
</protein>
<dbReference type="PANTHER" id="PTHR10165:SF35">
    <property type="entry name" value="RE23632P"/>
    <property type="match status" value="1"/>
</dbReference>
<evidence type="ECO:0000256" key="3">
    <source>
        <dbReference type="ARBA" id="ARBA00022692"/>
    </source>
</evidence>
<dbReference type="OrthoDB" id="10030083at2759"/>
<feature type="compositionally biased region" description="Low complexity" evidence="6">
    <location>
        <begin position="319"/>
        <end position="337"/>
    </location>
</feature>
<organism evidence="9 10">
    <name type="scientific">Chlamydomonas eustigma</name>
    <dbReference type="NCBI Taxonomy" id="1157962"/>
    <lineage>
        <taxon>Eukaryota</taxon>
        <taxon>Viridiplantae</taxon>
        <taxon>Chlorophyta</taxon>
        <taxon>core chlorophytes</taxon>
        <taxon>Chlorophyceae</taxon>
        <taxon>CS clade</taxon>
        <taxon>Chlamydomonadales</taxon>
        <taxon>Chlamydomonadaceae</taxon>
        <taxon>Chlamydomonas</taxon>
    </lineage>
</organism>
<keyword evidence="5 7" id="KW-0472">Membrane</keyword>
<feature type="transmembrane region" description="Helical" evidence="7">
    <location>
        <begin position="155"/>
        <end position="176"/>
    </location>
</feature>
<feature type="region of interest" description="Disordered" evidence="6">
    <location>
        <begin position="315"/>
        <end position="340"/>
    </location>
</feature>
<keyword evidence="4 7" id="KW-1133">Transmembrane helix</keyword>
<reference evidence="9 10" key="1">
    <citation type="submission" date="2017-08" db="EMBL/GenBank/DDBJ databases">
        <title>Acidophilic green algal genome provides insights into adaptation to an acidic environment.</title>
        <authorList>
            <person name="Hirooka S."/>
            <person name="Hirose Y."/>
            <person name="Kanesaki Y."/>
            <person name="Higuchi S."/>
            <person name="Fujiwara T."/>
            <person name="Onuma R."/>
            <person name="Era A."/>
            <person name="Ohbayashi R."/>
            <person name="Uzuka A."/>
            <person name="Nozaki H."/>
            <person name="Yoshikawa H."/>
            <person name="Miyagishima S.Y."/>
        </authorList>
    </citation>
    <scope>NUCLEOTIDE SEQUENCE [LARGE SCALE GENOMIC DNA]</scope>
    <source>
        <strain evidence="9 10">NIES-2499</strain>
    </source>
</reference>
<evidence type="ECO:0000313" key="10">
    <source>
        <dbReference type="Proteomes" id="UP000232323"/>
    </source>
</evidence>
<evidence type="ECO:0000256" key="7">
    <source>
        <dbReference type="SAM" id="Phobius"/>
    </source>
</evidence>
<evidence type="ECO:0000256" key="1">
    <source>
        <dbReference type="ARBA" id="ARBA00004141"/>
    </source>
</evidence>
<evidence type="ECO:0000256" key="2">
    <source>
        <dbReference type="ARBA" id="ARBA00008816"/>
    </source>
</evidence>
<dbReference type="GO" id="GO:0046839">
    <property type="term" value="P:phospholipid dephosphorylation"/>
    <property type="evidence" value="ECO:0007669"/>
    <property type="project" value="TreeGrafter"/>
</dbReference>
<evidence type="ECO:0000256" key="6">
    <source>
        <dbReference type="SAM" id="MobiDB-lite"/>
    </source>
</evidence>
<dbReference type="GO" id="GO:0016020">
    <property type="term" value="C:membrane"/>
    <property type="evidence" value="ECO:0007669"/>
    <property type="project" value="UniProtKB-SubCell"/>
</dbReference>
<dbReference type="InterPro" id="IPR043216">
    <property type="entry name" value="PAP-like"/>
</dbReference>
<dbReference type="Gene3D" id="1.20.144.10">
    <property type="entry name" value="Phosphatidic acid phosphatase type 2/haloperoxidase"/>
    <property type="match status" value="1"/>
</dbReference>
<evidence type="ECO:0000313" key="9">
    <source>
        <dbReference type="EMBL" id="GAX79829.1"/>
    </source>
</evidence>
<dbReference type="InterPro" id="IPR000326">
    <property type="entry name" value="PAP2/HPO"/>
</dbReference>
<sequence>MHNVPSDLLTLSGSTSIRSRKRSGTSLEIEVEMPNHSDNIPGTDEGTEELKSYHAVRPESSNHPAWLLHMKKYSGYYGDGLAMVLCLIIYASLEAGSPKLTFIPNSYLSYYSYPLKSQTVPSWSVPLYAAGLPLLCFSVIVLLGGKQRVELYRMILALATSMLLTGAITNSLKLAISRPRPNFIVSCWPNGGLVWESGNSTFGGYPVCSTNVKLYGEHLKSFPSGHSSMSASGLGLLTYYLLGQTRAFAGDGHSWHLVVSLVPALLAVAVGVTRITDCWHHTSDVLTGLALGFGISFELYRQIFPSLTHPKCNTMTSELKSSQKPTSTTTSQQLQQPVGPDQEALLHSYQFREARNYGDVQEGLPV</sequence>
<comment type="caution">
    <text evidence="9">The sequence shown here is derived from an EMBL/GenBank/DDBJ whole genome shotgun (WGS) entry which is preliminary data.</text>
</comment>
<evidence type="ECO:0000259" key="8">
    <source>
        <dbReference type="SMART" id="SM00014"/>
    </source>
</evidence>
<dbReference type="STRING" id="1157962.A0A250XAA4"/>
<dbReference type="CDD" id="cd03390">
    <property type="entry name" value="PAP2_containing_1_like"/>
    <property type="match status" value="1"/>
</dbReference>
<accession>A0A250XAA4</accession>
<dbReference type="EMBL" id="BEGY01000046">
    <property type="protein sequence ID" value="GAX79829.1"/>
    <property type="molecule type" value="Genomic_DNA"/>
</dbReference>
<feature type="transmembrane region" description="Helical" evidence="7">
    <location>
        <begin position="76"/>
        <end position="93"/>
    </location>
</feature>
<evidence type="ECO:0000256" key="5">
    <source>
        <dbReference type="ARBA" id="ARBA00023136"/>
    </source>
</evidence>
<feature type="transmembrane region" description="Helical" evidence="7">
    <location>
        <begin position="123"/>
        <end position="143"/>
    </location>
</feature>
<keyword evidence="3 7" id="KW-0812">Transmembrane</keyword>
<dbReference type="GO" id="GO:0008195">
    <property type="term" value="F:phosphatidate phosphatase activity"/>
    <property type="evidence" value="ECO:0007669"/>
    <property type="project" value="TreeGrafter"/>
</dbReference>
<gene>
    <name evidence="9" type="ORF">CEUSTIGMA_g7269.t1</name>
</gene>
<proteinExistence type="inferred from homology"/>
<comment type="similarity">
    <text evidence="2">Belongs to the PA-phosphatase related phosphoesterase family.</text>
</comment>
<dbReference type="PANTHER" id="PTHR10165">
    <property type="entry name" value="LIPID PHOSPHATE PHOSPHATASE"/>
    <property type="match status" value="1"/>
</dbReference>
<dbReference type="AlphaFoldDB" id="A0A250XAA4"/>